<dbReference type="OrthoDB" id="1730360at2759"/>
<comment type="caution">
    <text evidence="2">The sequence shown here is derived from an EMBL/GenBank/DDBJ whole genome shotgun (WGS) entry which is preliminary data.</text>
</comment>
<name>A0A7J0H8K9_9ERIC</name>
<sequence>MMSHSFVSAGTSLARWLYTEAVAEDFPASITRRGRQEPLYRRLSALGATGCTAGQTLNQYIREGKIVKKYELERCIKELRKYKRYQLLSTSSMQLNMEIMEWMVMRDINFAYPDYAIHLDLISKVQGIAAAEYYFSTLPPSAKNCFTYGLLLNIARKK</sequence>
<dbReference type="PANTHER" id="PTHR45717">
    <property type="entry name" value="OS12G0527900 PROTEIN"/>
    <property type="match status" value="1"/>
</dbReference>
<dbReference type="PANTHER" id="PTHR45717:SF8">
    <property type="entry name" value="OS01G0301000 PROTEIN"/>
    <property type="match status" value="1"/>
</dbReference>
<accession>A0A7J0H8K9</accession>
<dbReference type="Proteomes" id="UP000585474">
    <property type="component" value="Unassembled WGS sequence"/>
</dbReference>
<dbReference type="EMBL" id="BJWL01000028">
    <property type="protein sequence ID" value="GFZ19301.1"/>
    <property type="molecule type" value="Genomic_DNA"/>
</dbReference>
<evidence type="ECO:0000256" key="1">
    <source>
        <dbReference type="ARBA" id="ARBA00007626"/>
    </source>
</evidence>
<dbReference type="AlphaFoldDB" id="A0A7J0H8K9"/>
<proteinExistence type="inferred from homology"/>
<dbReference type="GO" id="GO:0005739">
    <property type="term" value="C:mitochondrion"/>
    <property type="evidence" value="ECO:0007669"/>
    <property type="project" value="TreeGrafter"/>
</dbReference>
<evidence type="ECO:0000313" key="3">
    <source>
        <dbReference type="Proteomes" id="UP000585474"/>
    </source>
</evidence>
<keyword evidence="3" id="KW-1185">Reference proteome</keyword>
<comment type="similarity">
    <text evidence="1">Belongs to the PPR family. P subfamily.</text>
</comment>
<reference evidence="2 3" key="1">
    <citation type="submission" date="2019-07" db="EMBL/GenBank/DDBJ databases">
        <title>De Novo Assembly of kiwifruit Actinidia rufa.</title>
        <authorList>
            <person name="Sugita-Konishi S."/>
            <person name="Sato K."/>
            <person name="Mori E."/>
            <person name="Abe Y."/>
            <person name="Kisaki G."/>
            <person name="Hamano K."/>
            <person name="Suezawa K."/>
            <person name="Otani M."/>
            <person name="Fukuda T."/>
            <person name="Manabe T."/>
            <person name="Gomi K."/>
            <person name="Tabuchi M."/>
            <person name="Akimitsu K."/>
            <person name="Kataoka I."/>
        </authorList>
    </citation>
    <scope>NUCLEOTIDE SEQUENCE [LARGE SCALE GENOMIC DNA]</scope>
    <source>
        <strain evidence="3">cv. Fuchu</strain>
    </source>
</reference>
<organism evidence="2 3">
    <name type="scientific">Actinidia rufa</name>
    <dbReference type="NCBI Taxonomy" id="165716"/>
    <lineage>
        <taxon>Eukaryota</taxon>
        <taxon>Viridiplantae</taxon>
        <taxon>Streptophyta</taxon>
        <taxon>Embryophyta</taxon>
        <taxon>Tracheophyta</taxon>
        <taxon>Spermatophyta</taxon>
        <taxon>Magnoliopsida</taxon>
        <taxon>eudicotyledons</taxon>
        <taxon>Gunneridae</taxon>
        <taxon>Pentapetalae</taxon>
        <taxon>asterids</taxon>
        <taxon>Ericales</taxon>
        <taxon>Actinidiaceae</taxon>
        <taxon>Actinidia</taxon>
    </lineage>
</organism>
<evidence type="ECO:0000313" key="2">
    <source>
        <dbReference type="EMBL" id="GFZ19301.1"/>
    </source>
</evidence>
<gene>
    <name evidence="2" type="ORF">Acr_28g0000060</name>
</gene>
<protein>
    <submittedName>
        <fullName evidence="2">Uncharacterized protein</fullName>
    </submittedName>
</protein>